<feature type="domain" description="CAAX prenyl protease 2/Lysostaphin resistance protein A-like" evidence="2">
    <location>
        <begin position="170"/>
        <end position="256"/>
    </location>
</feature>
<feature type="transmembrane region" description="Helical" evidence="1">
    <location>
        <begin position="83"/>
        <end position="105"/>
    </location>
</feature>
<proteinExistence type="predicted"/>
<feature type="transmembrane region" description="Helical" evidence="1">
    <location>
        <begin position="125"/>
        <end position="149"/>
    </location>
</feature>
<sequence length="318" mass="34234">MHDDQGDLHELTANPYETPEQAFETAAPQRPRIWTTFVVPLVAIVLAVLLQIVVALAFAIAMISGGESPDNVANRIGEWIVSSAGFLAMLAAGQLGFALPTLLAAQLSPEPLRQRLGLVPLRNPLGLSVMMALGTLLPLAISFALVYLVSEVIPPDQTVAAFFEQLTPGWGIAFVVLIALAPGFIEEMLFRGYIQRRLLKRWSPFWSIATSSVLFGLAHVTPHAIALALPLGLWLGVIAWRTGSIIPTIVCHAFVNGGVNIWRLVIKFGELSETTQWIVNAAFLLIGAACFVIACRMLVGYSSAGESIAAEEKLSRSG</sequence>
<accession>A0A9X2JH01</accession>
<keyword evidence="3" id="KW-0645">Protease</keyword>
<dbReference type="Proteomes" id="UP001155241">
    <property type="component" value="Unassembled WGS sequence"/>
</dbReference>
<dbReference type="AlphaFoldDB" id="A0A9X2JH01"/>
<feature type="transmembrane region" description="Helical" evidence="1">
    <location>
        <begin position="245"/>
        <end position="265"/>
    </location>
</feature>
<comment type="caution">
    <text evidence="3">The sequence shown here is derived from an EMBL/GenBank/DDBJ whole genome shotgun (WGS) entry which is preliminary data.</text>
</comment>
<reference evidence="3" key="1">
    <citation type="submission" date="2022-06" db="EMBL/GenBank/DDBJ databases">
        <title>Aeoliella straminimaris, a novel planctomycete from sediments.</title>
        <authorList>
            <person name="Vitorino I.R."/>
            <person name="Lage O.M."/>
        </authorList>
    </citation>
    <scope>NUCLEOTIDE SEQUENCE</scope>
    <source>
        <strain evidence="3">ICT_H6.2</strain>
    </source>
</reference>
<feature type="transmembrane region" description="Helical" evidence="1">
    <location>
        <begin position="205"/>
        <end position="225"/>
    </location>
</feature>
<keyword evidence="1" id="KW-1133">Transmembrane helix</keyword>
<dbReference type="InterPro" id="IPR052710">
    <property type="entry name" value="CAAX_protease"/>
</dbReference>
<dbReference type="PANTHER" id="PTHR36435:SF1">
    <property type="entry name" value="CAAX AMINO TERMINAL PROTEASE FAMILY PROTEIN"/>
    <property type="match status" value="1"/>
</dbReference>
<dbReference type="GO" id="GO:0004175">
    <property type="term" value="F:endopeptidase activity"/>
    <property type="evidence" value="ECO:0007669"/>
    <property type="project" value="UniProtKB-ARBA"/>
</dbReference>
<protein>
    <submittedName>
        <fullName evidence="3">CPBP family intramembrane metalloprotease</fullName>
    </submittedName>
</protein>
<evidence type="ECO:0000259" key="2">
    <source>
        <dbReference type="Pfam" id="PF02517"/>
    </source>
</evidence>
<keyword evidence="1" id="KW-0472">Membrane</keyword>
<keyword evidence="4" id="KW-1185">Reference proteome</keyword>
<keyword evidence="1" id="KW-0812">Transmembrane</keyword>
<dbReference type="Pfam" id="PF02517">
    <property type="entry name" value="Rce1-like"/>
    <property type="match status" value="1"/>
</dbReference>
<evidence type="ECO:0000313" key="4">
    <source>
        <dbReference type="Proteomes" id="UP001155241"/>
    </source>
</evidence>
<dbReference type="EMBL" id="JAMXLR010000048">
    <property type="protein sequence ID" value="MCO6044952.1"/>
    <property type="molecule type" value="Genomic_DNA"/>
</dbReference>
<dbReference type="GO" id="GO:0008237">
    <property type="term" value="F:metallopeptidase activity"/>
    <property type="evidence" value="ECO:0007669"/>
    <property type="project" value="UniProtKB-KW"/>
</dbReference>
<organism evidence="3 4">
    <name type="scientific">Aeoliella straminimaris</name>
    <dbReference type="NCBI Taxonomy" id="2954799"/>
    <lineage>
        <taxon>Bacteria</taxon>
        <taxon>Pseudomonadati</taxon>
        <taxon>Planctomycetota</taxon>
        <taxon>Planctomycetia</taxon>
        <taxon>Pirellulales</taxon>
        <taxon>Lacipirellulaceae</taxon>
        <taxon>Aeoliella</taxon>
    </lineage>
</organism>
<gene>
    <name evidence="3" type="ORF">NG895_13665</name>
</gene>
<keyword evidence="3" id="KW-0482">Metalloprotease</keyword>
<name>A0A9X2JH01_9BACT</name>
<keyword evidence="3" id="KW-0378">Hydrolase</keyword>
<evidence type="ECO:0000313" key="3">
    <source>
        <dbReference type="EMBL" id="MCO6044952.1"/>
    </source>
</evidence>
<dbReference type="PANTHER" id="PTHR36435">
    <property type="entry name" value="SLR1288 PROTEIN"/>
    <property type="match status" value="1"/>
</dbReference>
<dbReference type="InterPro" id="IPR003675">
    <property type="entry name" value="Rce1/LyrA-like_dom"/>
</dbReference>
<dbReference type="GO" id="GO:0080120">
    <property type="term" value="P:CAAX-box protein maturation"/>
    <property type="evidence" value="ECO:0007669"/>
    <property type="project" value="UniProtKB-ARBA"/>
</dbReference>
<feature type="transmembrane region" description="Helical" evidence="1">
    <location>
        <begin position="277"/>
        <end position="299"/>
    </location>
</feature>
<evidence type="ECO:0000256" key="1">
    <source>
        <dbReference type="SAM" id="Phobius"/>
    </source>
</evidence>
<dbReference type="RefSeq" id="WP_252853065.1">
    <property type="nucleotide sequence ID" value="NZ_JAMXLR010000048.1"/>
</dbReference>
<feature type="transmembrane region" description="Helical" evidence="1">
    <location>
        <begin position="169"/>
        <end position="185"/>
    </location>
</feature>
<feature type="transmembrane region" description="Helical" evidence="1">
    <location>
        <begin position="37"/>
        <end position="63"/>
    </location>
</feature>